<evidence type="ECO:0000313" key="1">
    <source>
        <dbReference type="Ensembl" id="ENSJHYP00000018486.1"/>
    </source>
</evidence>
<reference evidence="1" key="2">
    <citation type="submission" date="2025-09" db="UniProtKB">
        <authorList>
            <consortium name="Ensembl"/>
        </authorList>
    </citation>
    <scope>IDENTIFICATION</scope>
</reference>
<name>A0A8C5JFL4_JUNHY</name>
<dbReference type="AlphaFoldDB" id="A0A8C5JFL4"/>
<accession>A0A8C5JFL4</accession>
<sequence>PLQKLACGDVEGRLEAIFGRVRAIQAKSGRFDMLLCVGNFFGSTSEAEWAEYRTGAKKGRSRYQEVWLQAGSRSSCKSQTKVSFCFPGEDLL</sequence>
<proteinExistence type="predicted"/>
<dbReference type="OMA" id="KISFCCF"/>
<keyword evidence="2" id="KW-1185">Reference proteome</keyword>
<dbReference type="Ensembl" id="ENSJHYT00000022299.1">
    <property type="protein sequence ID" value="ENSJHYP00000018486.1"/>
    <property type="gene ID" value="ENSJHYG00000014065.1"/>
</dbReference>
<organism evidence="1 2">
    <name type="scientific">Junco hyemalis</name>
    <name type="common">Dark-eyed junco</name>
    <dbReference type="NCBI Taxonomy" id="40217"/>
    <lineage>
        <taxon>Eukaryota</taxon>
        <taxon>Metazoa</taxon>
        <taxon>Chordata</taxon>
        <taxon>Craniata</taxon>
        <taxon>Vertebrata</taxon>
        <taxon>Euteleostomi</taxon>
        <taxon>Archelosauria</taxon>
        <taxon>Archosauria</taxon>
        <taxon>Dinosauria</taxon>
        <taxon>Saurischia</taxon>
        <taxon>Theropoda</taxon>
        <taxon>Coelurosauria</taxon>
        <taxon>Aves</taxon>
        <taxon>Neognathae</taxon>
        <taxon>Neoaves</taxon>
        <taxon>Telluraves</taxon>
        <taxon>Australaves</taxon>
        <taxon>Passeriformes</taxon>
        <taxon>Passerellidae</taxon>
        <taxon>Junco</taxon>
    </lineage>
</organism>
<dbReference type="Proteomes" id="UP000694408">
    <property type="component" value="Unplaced"/>
</dbReference>
<reference evidence="1" key="1">
    <citation type="submission" date="2025-08" db="UniProtKB">
        <authorList>
            <consortium name="Ensembl"/>
        </authorList>
    </citation>
    <scope>IDENTIFICATION</scope>
</reference>
<protein>
    <submittedName>
        <fullName evidence="1">Uncharacterized protein</fullName>
    </submittedName>
</protein>
<evidence type="ECO:0000313" key="2">
    <source>
        <dbReference type="Proteomes" id="UP000694408"/>
    </source>
</evidence>